<dbReference type="GO" id="GO:0004674">
    <property type="term" value="F:protein serine/threonine kinase activity"/>
    <property type="evidence" value="ECO:0007669"/>
    <property type="project" value="UniProtKB-KW"/>
</dbReference>
<dbReference type="Pfam" id="PF00069">
    <property type="entry name" value="Pkinase"/>
    <property type="match status" value="1"/>
</dbReference>
<keyword evidence="9" id="KW-1133">Transmembrane helix</keyword>
<dbReference type="GO" id="GO:0016020">
    <property type="term" value="C:membrane"/>
    <property type="evidence" value="ECO:0007669"/>
    <property type="project" value="UniProtKB-SubCell"/>
</dbReference>
<evidence type="ECO:0000256" key="3">
    <source>
        <dbReference type="ARBA" id="ARBA00022679"/>
    </source>
</evidence>
<feature type="domain" description="Protein kinase" evidence="15">
    <location>
        <begin position="347"/>
        <end position="624"/>
    </location>
</feature>
<name>A0A6P5WNV1_DURZI</name>
<dbReference type="GO" id="GO:0005524">
    <property type="term" value="F:ATP binding"/>
    <property type="evidence" value="ECO:0007669"/>
    <property type="project" value="UniProtKB-UniRule"/>
</dbReference>
<evidence type="ECO:0000256" key="7">
    <source>
        <dbReference type="ARBA" id="ARBA00022777"/>
    </source>
</evidence>
<dbReference type="FunFam" id="3.30.200.20:FF:000178">
    <property type="entry name" value="serine/threonine-protein kinase PBS1-like"/>
    <property type="match status" value="1"/>
</dbReference>
<dbReference type="SUPFAM" id="SSF56112">
    <property type="entry name" value="Protein kinase-like (PK-like)"/>
    <property type="match status" value="1"/>
</dbReference>
<dbReference type="InterPro" id="IPR017441">
    <property type="entry name" value="Protein_kinase_ATP_BS"/>
</dbReference>
<keyword evidence="16" id="KW-1185">Reference proteome</keyword>
<evidence type="ECO:0000259" key="15">
    <source>
        <dbReference type="PROSITE" id="PS50011"/>
    </source>
</evidence>
<dbReference type="FunFam" id="1.10.510.10:FF:000590">
    <property type="entry name" value="PR5-like receptor kinase"/>
    <property type="match status" value="1"/>
</dbReference>
<dbReference type="InterPro" id="IPR000719">
    <property type="entry name" value="Prot_kinase_dom"/>
</dbReference>
<reference evidence="17" key="1">
    <citation type="submission" date="2025-08" db="UniProtKB">
        <authorList>
            <consortium name="RefSeq"/>
        </authorList>
    </citation>
    <scope>IDENTIFICATION</scope>
    <source>
        <tissue evidence="17">Fruit stalk</tissue>
    </source>
</reference>
<accession>A0A6P5WNV1</accession>
<dbReference type="Gene3D" id="3.30.200.20">
    <property type="entry name" value="Phosphorylase Kinase, domain 1"/>
    <property type="match status" value="1"/>
</dbReference>
<keyword evidence="6 12" id="KW-0547">Nucleotide-binding</keyword>
<organism evidence="16 17">
    <name type="scientific">Durio zibethinus</name>
    <name type="common">Durian</name>
    <dbReference type="NCBI Taxonomy" id="66656"/>
    <lineage>
        <taxon>Eukaryota</taxon>
        <taxon>Viridiplantae</taxon>
        <taxon>Streptophyta</taxon>
        <taxon>Embryophyta</taxon>
        <taxon>Tracheophyta</taxon>
        <taxon>Spermatophyta</taxon>
        <taxon>Magnoliopsida</taxon>
        <taxon>eudicotyledons</taxon>
        <taxon>Gunneridae</taxon>
        <taxon>Pentapetalae</taxon>
        <taxon>rosids</taxon>
        <taxon>malvids</taxon>
        <taxon>Malvales</taxon>
        <taxon>Malvaceae</taxon>
        <taxon>Helicteroideae</taxon>
        <taxon>Durio</taxon>
    </lineage>
</organism>
<evidence type="ECO:0000256" key="5">
    <source>
        <dbReference type="ARBA" id="ARBA00022729"/>
    </source>
</evidence>
<dbReference type="GO" id="GO:0030247">
    <property type="term" value="F:polysaccharide binding"/>
    <property type="evidence" value="ECO:0007669"/>
    <property type="project" value="InterPro"/>
</dbReference>
<dbReference type="Gene3D" id="1.10.510.10">
    <property type="entry name" value="Transferase(Phosphotransferase) domain 1"/>
    <property type="match status" value="1"/>
</dbReference>
<comment type="subcellular location">
    <subcellularLocation>
        <location evidence="1">Membrane</location>
        <topology evidence="1">Single-pass type I membrane protein</topology>
    </subcellularLocation>
</comment>
<feature type="signal peptide" evidence="14">
    <location>
        <begin position="1"/>
        <end position="26"/>
    </location>
</feature>
<keyword evidence="8 12" id="KW-0067">ATP-binding</keyword>
<gene>
    <name evidence="17" type="primary">LOC111276334</name>
</gene>
<dbReference type="InterPro" id="IPR011009">
    <property type="entry name" value="Kinase-like_dom_sf"/>
</dbReference>
<evidence type="ECO:0000313" key="16">
    <source>
        <dbReference type="Proteomes" id="UP000515121"/>
    </source>
</evidence>
<feature type="compositionally biased region" description="Polar residues" evidence="13">
    <location>
        <begin position="651"/>
        <end position="666"/>
    </location>
</feature>
<dbReference type="GeneID" id="111276334"/>
<keyword evidence="5 14" id="KW-0732">Signal</keyword>
<evidence type="ECO:0000256" key="13">
    <source>
        <dbReference type="SAM" id="MobiDB-lite"/>
    </source>
</evidence>
<keyword evidence="7" id="KW-0418">Kinase</keyword>
<dbReference type="Pfam" id="PF13947">
    <property type="entry name" value="GUB_WAK_bind"/>
    <property type="match status" value="1"/>
</dbReference>
<evidence type="ECO:0000256" key="6">
    <source>
        <dbReference type="ARBA" id="ARBA00022741"/>
    </source>
</evidence>
<dbReference type="KEGG" id="dzi:111276334"/>
<keyword evidence="10" id="KW-0472">Membrane</keyword>
<dbReference type="InterPro" id="IPR025287">
    <property type="entry name" value="WAK_GUB"/>
</dbReference>
<keyword evidence="2" id="KW-0723">Serine/threonine-protein kinase</keyword>
<feature type="binding site" evidence="12">
    <location>
        <position position="375"/>
    </location>
    <ligand>
        <name>ATP</name>
        <dbReference type="ChEBI" id="CHEBI:30616"/>
    </ligand>
</feature>
<dbReference type="AlphaFoldDB" id="A0A6P5WNV1"/>
<evidence type="ECO:0000256" key="8">
    <source>
        <dbReference type="ARBA" id="ARBA00022840"/>
    </source>
</evidence>
<evidence type="ECO:0000313" key="17">
    <source>
        <dbReference type="RefSeq" id="XP_022717815.1"/>
    </source>
</evidence>
<sequence length="666" mass="75910">MVKPKLSVFGRMVVLALFLYPESCIARVGNQDCGSTFCGNLNISYPFRLKSQPWKCGRHWLELECENDNNLTTLVRGYEKFYVKEIFYENSTLRVVDASLGRDDCSLPLSRFYHDSSICDKPYLPEWYFDEYRDHYSVMYLVNCTTPVKSSLYVDASRCTNSYSLHPPSYFYFLDRETSSLDFNQSCTVIAEVPIMLQNITGLSTFGIYERLLMGFELFWWSNPLGRDYNEICSNKLSINQILAKIRDALIDYFNSFAYYIIHRPLVSAFNGFPPETDRTYIMCLGITGGIALARMLLGISILIAVVTYKLRRRHLSADDTIEEFLQSQNNFIPIRYSYYEIKRITSGFKDKLGEGGFGSVFKGKLRSNHLVAVKLLGKSKANGQDFINEVATIGRIHHVNVAKLIGFCVEGSKQALVYDFMPNGSLDKMIFSGENMNSLSWQKMLDIVIGVARGIDYLHRGCDMQILHFDIKPHNILLDENFNPKVSDFGLAKLYSVDDSIVSLTAARGTLGYIAPELVYKNIGGISYKADVYSFGMLLMEIVGRRKNLNAFAEQSSQIYFPSWVYDRFEQGEEIELGDVTDSEKTIMRKMLVVAFWCIQMRPSNRPSMSKVLEMLETDTELLEMPPRPFQFPFDASTKDHGGDKPIDEPTTSLDATNEISLNIA</sequence>
<dbReference type="InterPro" id="IPR045874">
    <property type="entry name" value="LRK10/LRL21-25-like"/>
</dbReference>
<protein>
    <submittedName>
        <fullName evidence="17">Rust resistance kinase Lr10-like</fullName>
    </submittedName>
</protein>
<feature type="chain" id="PRO_5027628305" evidence="14">
    <location>
        <begin position="27"/>
        <end position="666"/>
    </location>
</feature>
<evidence type="ECO:0000256" key="14">
    <source>
        <dbReference type="SAM" id="SignalP"/>
    </source>
</evidence>
<evidence type="ECO:0000256" key="1">
    <source>
        <dbReference type="ARBA" id="ARBA00004479"/>
    </source>
</evidence>
<dbReference type="PROSITE" id="PS00108">
    <property type="entry name" value="PROTEIN_KINASE_ST"/>
    <property type="match status" value="1"/>
</dbReference>
<proteinExistence type="predicted"/>
<dbReference type="PROSITE" id="PS50011">
    <property type="entry name" value="PROTEIN_KINASE_DOM"/>
    <property type="match status" value="1"/>
</dbReference>
<dbReference type="RefSeq" id="XP_022717815.1">
    <property type="nucleotide sequence ID" value="XM_022862080.1"/>
</dbReference>
<keyword evidence="3" id="KW-0808">Transferase</keyword>
<dbReference type="Proteomes" id="UP000515121">
    <property type="component" value="Unplaced"/>
</dbReference>
<evidence type="ECO:0000256" key="4">
    <source>
        <dbReference type="ARBA" id="ARBA00022692"/>
    </source>
</evidence>
<dbReference type="InterPro" id="IPR008271">
    <property type="entry name" value="Ser/Thr_kinase_AS"/>
</dbReference>
<dbReference type="SMART" id="SM00220">
    <property type="entry name" value="S_TKc"/>
    <property type="match status" value="1"/>
</dbReference>
<feature type="compositionally biased region" description="Basic and acidic residues" evidence="13">
    <location>
        <begin position="638"/>
        <end position="649"/>
    </location>
</feature>
<keyword evidence="11" id="KW-0325">Glycoprotein</keyword>
<evidence type="ECO:0000256" key="2">
    <source>
        <dbReference type="ARBA" id="ARBA00022527"/>
    </source>
</evidence>
<keyword evidence="4" id="KW-0812">Transmembrane</keyword>
<dbReference type="PROSITE" id="PS00107">
    <property type="entry name" value="PROTEIN_KINASE_ATP"/>
    <property type="match status" value="1"/>
</dbReference>
<evidence type="ECO:0000256" key="12">
    <source>
        <dbReference type="PROSITE-ProRule" id="PRU10141"/>
    </source>
</evidence>
<dbReference type="PANTHER" id="PTHR27009">
    <property type="entry name" value="RUST RESISTANCE KINASE LR10-RELATED"/>
    <property type="match status" value="1"/>
</dbReference>
<evidence type="ECO:0000256" key="9">
    <source>
        <dbReference type="ARBA" id="ARBA00022989"/>
    </source>
</evidence>
<dbReference type="OrthoDB" id="544400at2759"/>
<evidence type="ECO:0000256" key="11">
    <source>
        <dbReference type="ARBA" id="ARBA00023180"/>
    </source>
</evidence>
<evidence type="ECO:0000256" key="10">
    <source>
        <dbReference type="ARBA" id="ARBA00023136"/>
    </source>
</evidence>
<feature type="region of interest" description="Disordered" evidence="13">
    <location>
        <begin position="636"/>
        <end position="666"/>
    </location>
</feature>